<dbReference type="AlphaFoldDB" id="A0A4C1VDW1"/>
<accession>A0A4C1VDW1</accession>
<protein>
    <submittedName>
        <fullName evidence="1">Uncharacterized protein</fullName>
    </submittedName>
</protein>
<keyword evidence="2" id="KW-1185">Reference proteome</keyword>
<dbReference type="PANTHER" id="PTHR47326:SF1">
    <property type="entry name" value="HTH PSQ-TYPE DOMAIN-CONTAINING PROTEIN"/>
    <property type="match status" value="1"/>
</dbReference>
<sequence length="137" mass="15695">MLITGHIPTRSRFKSPDTKRVGYGNVWAGVYGDKILGPVFLPARMNDPSYLESLRDDLDRELDTLRNELDGGWEALEDVPLAHLPMFWFQHDGAPPHITLPVHSHLNATFPNRWLDRFDLKPLDFFFVGLRKGKSVV</sequence>
<dbReference type="Proteomes" id="UP000299102">
    <property type="component" value="Unassembled WGS sequence"/>
</dbReference>
<dbReference type="InterPro" id="IPR036397">
    <property type="entry name" value="RNaseH_sf"/>
</dbReference>
<evidence type="ECO:0000313" key="2">
    <source>
        <dbReference type="Proteomes" id="UP000299102"/>
    </source>
</evidence>
<dbReference type="OrthoDB" id="9971063at2759"/>
<proteinExistence type="predicted"/>
<name>A0A4C1VDW1_EUMVA</name>
<organism evidence="1 2">
    <name type="scientific">Eumeta variegata</name>
    <name type="common">Bagworm moth</name>
    <name type="synonym">Eumeta japonica</name>
    <dbReference type="NCBI Taxonomy" id="151549"/>
    <lineage>
        <taxon>Eukaryota</taxon>
        <taxon>Metazoa</taxon>
        <taxon>Ecdysozoa</taxon>
        <taxon>Arthropoda</taxon>
        <taxon>Hexapoda</taxon>
        <taxon>Insecta</taxon>
        <taxon>Pterygota</taxon>
        <taxon>Neoptera</taxon>
        <taxon>Endopterygota</taxon>
        <taxon>Lepidoptera</taxon>
        <taxon>Glossata</taxon>
        <taxon>Ditrysia</taxon>
        <taxon>Tineoidea</taxon>
        <taxon>Psychidae</taxon>
        <taxon>Oiketicinae</taxon>
        <taxon>Eumeta</taxon>
    </lineage>
</organism>
<dbReference type="Gene3D" id="3.30.420.10">
    <property type="entry name" value="Ribonuclease H-like superfamily/Ribonuclease H"/>
    <property type="match status" value="1"/>
</dbReference>
<dbReference type="STRING" id="151549.A0A4C1VDW1"/>
<dbReference type="EMBL" id="BGZK01000327">
    <property type="protein sequence ID" value="GBP37006.1"/>
    <property type="molecule type" value="Genomic_DNA"/>
</dbReference>
<reference evidence="1 2" key="1">
    <citation type="journal article" date="2019" name="Commun. Biol.">
        <title>The bagworm genome reveals a unique fibroin gene that provides high tensile strength.</title>
        <authorList>
            <person name="Kono N."/>
            <person name="Nakamura H."/>
            <person name="Ohtoshi R."/>
            <person name="Tomita M."/>
            <person name="Numata K."/>
            <person name="Arakawa K."/>
        </authorList>
    </citation>
    <scope>NUCLEOTIDE SEQUENCE [LARGE SCALE GENOMIC DNA]</scope>
</reference>
<dbReference type="PANTHER" id="PTHR47326">
    <property type="entry name" value="TRANSPOSABLE ELEMENT TC3 TRANSPOSASE-LIKE PROTEIN"/>
    <property type="match status" value="1"/>
</dbReference>
<gene>
    <name evidence="1" type="ORF">EVAR_31004_1</name>
</gene>
<evidence type="ECO:0000313" key="1">
    <source>
        <dbReference type="EMBL" id="GBP37006.1"/>
    </source>
</evidence>
<comment type="caution">
    <text evidence="1">The sequence shown here is derived from an EMBL/GenBank/DDBJ whole genome shotgun (WGS) entry which is preliminary data.</text>
</comment>
<dbReference type="GO" id="GO:0003676">
    <property type="term" value="F:nucleic acid binding"/>
    <property type="evidence" value="ECO:0007669"/>
    <property type="project" value="InterPro"/>
</dbReference>